<name>A0A3Q9G5I1_9ACTO</name>
<evidence type="ECO:0000256" key="1">
    <source>
        <dbReference type="ARBA" id="ARBA00023002"/>
    </source>
</evidence>
<gene>
    <name evidence="3" type="ORF">EJ997_11445</name>
</gene>
<evidence type="ECO:0000313" key="4">
    <source>
        <dbReference type="Proteomes" id="UP000280344"/>
    </source>
</evidence>
<dbReference type="InterPro" id="IPR016162">
    <property type="entry name" value="Ald_DH_N"/>
</dbReference>
<sequence length="62" mass="6639">MDTGLVAINQPTTASYKMSFGGTKRSGYGKEMGVHGIREFTPAKVLYYPPEDPSANPTASKS</sequence>
<dbReference type="Gene3D" id="3.40.605.10">
    <property type="entry name" value="Aldehyde Dehydrogenase, Chain A, domain 1"/>
    <property type="match status" value="1"/>
</dbReference>
<dbReference type="OrthoDB" id="8694498at2"/>
<accession>A0A3Q9G5I1</accession>
<dbReference type="InterPro" id="IPR016163">
    <property type="entry name" value="Ald_DH_C"/>
</dbReference>
<feature type="domain" description="Aldehyde dehydrogenase" evidence="2">
    <location>
        <begin position="1"/>
        <end position="45"/>
    </location>
</feature>
<dbReference type="InterPro" id="IPR015590">
    <property type="entry name" value="Aldehyde_DH_dom"/>
</dbReference>
<protein>
    <submittedName>
        <fullName evidence="3">Aldehyde dehydrogenase family protein</fullName>
    </submittedName>
</protein>
<evidence type="ECO:0000313" key="3">
    <source>
        <dbReference type="EMBL" id="AZQ77860.1"/>
    </source>
</evidence>
<dbReference type="Proteomes" id="UP000280344">
    <property type="component" value="Chromosome"/>
</dbReference>
<keyword evidence="1" id="KW-0560">Oxidoreductase</keyword>
<dbReference type="InterPro" id="IPR016161">
    <property type="entry name" value="Ald_DH/histidinol_DH"/>
</dbReference>
<keyword evidence="4" id="KW-1185">Reference proteome</keyword>
<dbReference type="SUPFAM" id="SSF53720">
    <property type="entry name" value="ALDH-like"/>
    <property type="match status" value="1"/>
</dbReference>
<dbReference type="KEGG" id="flh:EJ997_11445"/>
<dbReference type="AlphaFoldDB" id="A0A3Q9G5I1"/>
<dbReference type="EMBL" id="CP034593">
    <property type="protein sequence ID" value="AZQ77860.1"/>
    <property type="molecule type" value="Genomic_DNA"/>
</dbReference>
<evidence type="ECO:0000259" key="2">
    <source>
        <dbReference type="Pfam" id="PF00171"/>
    </source>
</evidence>
<dbReference type="Gene3D" id="3.40.309.10">
    <property type="entry name" value="Aldehyde Dehydrogenase, Chain A, domain 2"/>
    <property type="match status" value="1"/>
</dbReference>
<dbReference type="GO" id="GO:0016620">
    <property type="term" value="F:oxidoreductase activity, acting on the aldehyde or oxo group of donors, NAD or NADP as acceptor"/>
    <property type="evidence" value="ECO:0007669"/>
    <property type="project" value="InterPro"/>
</dbReference>
<reference evidence="3 4" key="1">
    <citation type="submission" date="2018-12" db="EMBL/GenBank/DDBJ databases">
        <title>Complete genome sequence of Flaviflexus sp. H23T48.</title>
        <authorList>
            <person name="Bae J.-W."/>
            <person name="Lee J.-Y."/>
        </authorList>
    </citation>
    <scope>NUCLEOTIDE SEQUENCE [LARGE SCALE GENOMIC DNA]</scope>
    <source>
        <strain evidence="3 4">H23T48</strain>
    </source>
</reference>
<organism evidence="3 4">
    <name type="scientific">Flaviflexus ciconiae</name>
    <dbReference type="NCBI Taxonomy" id="2496867"/>
    <lineage>
        <taxon>Bacteria</taxon>
        <taxon>Bacillati</taxon>
        <taxon>Actinomycetota</taxon>
        <taxon>Actinomycetes</taxon>
        <taxon>Actinomycetales</taxon>
        <taxon>Actinomycetaceae</taxon>
        <taxon>Flaviflexus</taxon>
    </lineage>
</organism>
<dbReference type="Pfam" id="PF00171">
    <property type="entry name" value="Aldedh"/>
    <property type="match status" value="1"/>
</dbReference>
<proteinExistence type="predicted"/>